<evidence type="ECO:0000313" key="19">
    <source>
        <dbReference type="EMBL" id="CAG19374.1"/>
    </source>
</evidence>
<dbReference type="STRING" id="298386.PBPRA0963"/>
<gene>
    <name evidence="19" type="primary">SO3083</name>
    <name evidence="19" type="ordered locus">PBPRA0963</name>
</gene>
<protein>
    <recommendedName>
        <fullName evidence="5">Protease 3</fullName>
        <ecNumber evidence="4">3.4.24.55</ecNumber>
    </recommendedName>
    <alternativeName>
        <fullName evidence="13">Pitrilysin</fullName>
    </alternativeName>
    <alternativeName>
        <fullName evidence="12">Protease III</fullName>
    </alternativeName>
    <alternativeName>
        <fullName evidence="11">Protease pi</fullName>
    </alternativeName>
</protein>
<dbReference type="InterPro" id="IPR001431">
    <property type="entry name" value="Pept_M16_Zn_BS"/>
</dbReference>
<dbReference type="InterPro" id="IPR032632">
    <property type="entry name" value="Peptidase_M16_M"/>
</dbReference>
<dbReference type="GO" id="GO:0006508">
    <property type="term" value="P:proteolysis"/>
    <property type="evidence" value="ECO:0007669"/>
    <property type="project" value="UniProtKB-KW"/>
</dbReference>
<evidence type="ECO:0000313" key="20">
    <source>
        <dbReference type="Proteomes" id="UP000000593"/>
    </source>
</evidence>
<dbReference type="AlphaFoldDB" id="Q6LTK2"/>
<keyword evidence="20" id="KW-1185">Reference proteome</keyword>
<feature type="domain" description="Peptidase M16 middle/third" evidence="17">
    <location>
        <begin position="386"/>
        <end position="660"/>
    </location>
</feature>
<keyword evidence="9" id="KW-0862">Zinc</keyword>
<keyword evidence="10" id="KW-0482">Metalloprotease</keyword>
<evidence type="ECO:0000256" key="4">
    <source>
        <dbReference type="ARBA" id="ARBA00012449"/>
    </source>
</evidence>
<evidence type="ECO:0000256" key="7">
    <source>
        <dbReference type="ARBA" id="ARBA00022723"/>
    </source>
</evidence>
<keyword evidence="7" id="KW-0479">Metal-binding</keyword>
<dbReference type="InterPro" id="IPR011765">
    <property type="entry name" value="Pept_M16_N"/>
</dbReference>
<accession>Q6LTK2</accession>
<dbReference type="HOGENOM" id="CLU_004639_1_1_6"/>
<proteinExistence type="inferred from homology"/>
<dbReference type="eggNOG" id="COG1025">
    <property type="taxonomic scope" value="Bacteria"/>
</dbReference>
<evidence type="ECO:0000256" key="14">
    <source>
        <dbReference type="RuleBase" id="RU004447"/>
    </source>
</evidence>
<comment type="function">
    <text evidence="2">Endopeptidase that degrades small peptides of less than 7 kDa, such as glucagon and insulin.</text>
</comment>
<evidence type="ECO:0000256" key="2">
    <source>
        <dbReference type="ARBA" id="ARBA00002184"/>
    </source>
</evidence>
<dbReference type="Pfam" id="PF22456">
    <property type="entry name" value="PqqF-like_C_4"/>
    <property type="match status" value="1"/>
</dbReference>
<dbReference type="PROSITE" id="PS00143">
    <property type="entry name" value="INSULINASE"/>
    <property type="match status" value="1"/>
</dbReference>
<feature type="domain" description="Coenzyme PQQ synthesis protein F-like C-terminal lobe" evidence="18">
    <location>
        <begin position="766"/>
        <end position="865"/>
    </location>
</feature>
<evidence type="ECO:0000259" key="17">
    <source>
        <dbReference type="Pfam" id="PF16187"/>
    </source>
</evidence>
<name>Q6LTK2_PHOPR</name>
<evidence type="ECO:0000256" key="9">
    <source>
        <dbReference type="ARBA" id="ARBA00022833"/>
    </source>
</evidence>
<evidence type="ECO:0000256" key="12">
    <source>
        <dbReference type="ARBA" id="ARBA00031184"/>
    </source>
</evidence>
<evidence type="ECO:0000256" key="1">
    <source>
        <dbReference type="ARBA" id="ARBA00001947"/>
    </source>
</evidence>
<evidence type="ECO:0000256" key="6">
    <source>
        <dbReference type="ARBA" id="ARBA00022670"/>
    </source>
</evidence>
<dbReference type="Proteomes" id="UP000000593">
    <property type="component" value="Chromosome 1"/>
</dbReference>
<dbReference type="Pfam" id="PF00675">
    <property type="entry name" value="Peptidase_M16"/>
    <property type="match status" value="1"/>
</dbReference>
<dbReference type="Gene3D" id="3.30.830.10">
    <property type="entry name" value="Metalloenzyme, LuxS/M16 peptidase-like"/>
    <property type="match status" value="4"/>
</dbReference>
<keyword evidence="8" id="KW-0378">Hydrolase</keyword>
<evidence type="ECO:0000256" key="10">
    <source>
        <dbReference type="ARBA" id="ARBA00023049"/>
    </source>
</evidence>
<dbReference type="EMBL" id="CR378666">
    <property type="protein sequence ID" value="CAG19374.1"/>
    <property type="molecule type" value="Genomic_DNA"/>
</dbReference>
<reference evidence="20" key="1">
    <citation type="journal article" date="2005" name="Science">
        <title>Life at depth: Photobacterium profundum genome sequence and expression analysis.</title>
        <authorList>
            <person name="Vezzi A."/>
            <person name="Campanaro S."/>
            <person name="D'Angelo M."/>
            <person name="Simonato F."/>
            <person name="Vitulo N."/>
            <person name="Lauro F.M."/>
            <person name="Cestaro A."/>
            <person name="Malacrida G."/>
            <person name="Simionati B."/>
            <person name="Cannata N."/>
            <person name="Romualdi C."/>
            <person name="Bartlett D.H."/>
            <person name="Valle G."/>
        </authorList>
    </citation>
    <scope>NUCLEOTIDE SEQUENCE [LARGE SCALE GENOMIC DNA]</scope>
    <source>
        <strain evidence="20">ATCC BAA-1253 / SS9</strain>
    </source>
</reference>
<dbReference type="SUPFAM" id="SSF63411">
    <property type="entry name" value="LuxS/MPP-like metallohydrolase"/>
    <property type="match status" value="4"/>
</dbReference>
<dbReference type="GO" id="GO:0046872">
    <property type="term" value="F:metal ion binding"/>
    <property type="evidence" value="ECO:0007669"/>
    <property type="project" value="UniProtKB-KW"/>
</dbReference>
<dbReference type="GO" id="GO:0004222">
    <property type="term" value="F:metalloendopeptidase activity"/>
    <property type="evidence" value="ECO:0007669"/>
    <property type="project" value="UniProtKB-EC"/>
</dbReference>
<dbReference type="GO" id="GO:0005737">
    <property type="term" value="C:cytoplasm"/>
    <property type="evidence" value="ECO:0007669"/>
    <property type="project" value="UniProtKB-ARBA"/>
</dbReference>
<feature type="domain" description="Peptidase M16 N-terminal" evidence="15">
    <location>
        <begin position="41"/>
        <end position="178"/>
    </location>
</feature>
<dbReference type="InterPro" id="IPR054734">
    <property type="entry name" value="PqqF-like_C_4"/>
</dbReference>
<dbReference type="FunFam" id="3.30.830.10:FF:000012">
    <property type="entry name" value="Protease 3"/>
    <property type="match status" value="1"/>
</dbReference>
<comment type="similarity">
    <text evidence="3 14">Belongs to the peptidase M16 family.</text>
</comment>
<evidence type="ECO:0000259" key="15">
    <source>
        <dbReference type="Pfam" id="PF00675"/>
    </source>
</evidence>
<evidence type="ECO:0000256" key="13">
    <source>
        <dbReference type="ARBA" id="ARBA00033450"/>
    </source>
</evidence>
<comment type="cofactor">
    <cofactor evidence="1">
        <name>Zn(2+)</name>
        <dbReference type="ChEBI" id="CHEBI:29105"/>
    </cofactor>
</comment>
<dbReference type="InterPro" id="IPR050626">
    <property type="entry name" value="Peptidase_M16"/>
</dbReference>
<dbReference type="InterPro" id="IPR007863">
    <property type="entry name" value="Peptidase_M16_C"/>
</dbReference>
<evidence type="ECO:0000256" key="11">
    <source>
        <dbReference type="ARBA" id="ARBA00029597"/>
    </source>
</evidence>
<evidence type="ECO:0000256" key="8">
    <source>
        <dbReference type="ARBA" id="ARBA00022801"/>
    </source>
</evidence>
<organism evidence="19 20">
    <name type="scientific">Photobacterium profundum (strain SS9)</name>
    <dbReference type="NCBI Taxonomy" id="298386"/>
    <lineage>
        <taxon>Bacteria</taxon>
        <taxon>Pseudomonadati</taxon>
        <taxon>Pseudomonadota</taxon>
        <taxon>Gammaproteobacteria</taxon>
        <taxon>Vibrionales</taxon>
        <taxon>Vibrionaceae</taxon>
        <taxon>Photobacterium</taxon>
    </lineage>
</organism>
<dbReference type="Pfam" id="PF16187">
    <property type="entry name" value="Peptidase_M16_M"/>
    <property type="match status" value="1"/>
</dbReference>
<dbReference type="FunFam" id="3.30.830.10:FF:000005">
    <property type="entry name" value="nardilysin isoform X1"/>
    <property type="match status" value="1"/>
</dbReference>
<dbReference type="PANTHER" id="PTHR43690">
    <property type="entry name" value="NARDILYSIN"/>
    <property type="match status" value="1"/>
</dbReference>
<sequence>MPACCMRVIITSFPLKKVLPVHISPNDHKQYRYLTLANELKVLLVHDADAPRSAAALSVQIGHFDDPDDRQGMAHFLEHMLFLGTEKYPRIGEFQTFINRSGGSNNAWTGTENTTFFFEVSPHAFEEGLDRFGQFFTAPLFNEEAVDKERQAVDSEYKLKLNDDVRRLYQVHKETINPSHPFTKFSVGDLTTLDDRNNTSIRDDLLHFYQTHYSANRMGLVLLGSQSLDKLEAYAHDFFSHINNTGLAKPDIPVPLVTEKEAKQFIQIEPIKDIRKLTLSFTMPSVDAYYQQKPLSYIAHMLGNEGTGSLMSVLKSRELINTLSAGGGVNGSNFREFTISLNLTLKGLEHTDDIVKSVFQYIALIQQQGMEEWRYEEKKSVLELAFRYQEKSRPLDTVSYLVMNLLHYAPDDVIYGDYMMAGYNEPLIRDLLAYLRPENMRLVLAAQGQHYDQTAQWYATPYSVTPFTDKQLADWTNITHDPEHLLSEKNPYLCERLTPHELAPESELPPQLIQDLPGFRLWYKQEHDFRVPKGVIYVAIDSPHAVNSPRNIVKTRLCVEMLLEAINEKAYPAEIAGMSYNLYAHQGGVTLQLSGFSEKQPLLMKLILECFASRTFDEKRFNNIKAQMLRNWRNAAEDKPISQLFNELTGLLQPNNPPYPVLIEALESIDVDELPVFVESMFAELHIDTFVYGNWLKEDTLQLAEILKDAFRVTDQLYGESQRPLVQLNKSGTLNYEINGKHADSAILMYYQSREISPRKIAVYTLANHLMSTTFFHELRTKQQLGYMVGTANLPLNRHPGLILYIQSPVAGPLLLSEAIDDFTNAFSLVLLELNEEQWQASKQGLIAQISEPDTNLRSRAQRFWVSIGNKDETFSQRKKVIEALKNLNRADMVRFIVEIVKPRTANRLVMHYQGQAHQNLESLDIGQPIESITEFQQNAR</sequence>
<evidence type="ECO:0000256" key="5">
    <source>
        <dbReference type="ARBA" id="ARBA00017565"/>
    </source>
</evidence>
<evidence type="ECO:0000256" key="3">
    <source>
        <dbReference type="ARBA" id="ARBA00007261"/>
    </source>
</evidence>
<dbReference type="InterPro" id="IPR011249">
    <property type="entry name" value="Metalloenz_LuxS/M16"/>
</dbReference>
<dbReference type="Pfam" id="PF05193">
    <property type="entry name" value="Peptidase_M16_C"/>
    <property type="match status" value="1"/>
</dbReference>
<dbReference type="PANTHER" id="PTHR43690:SF18">
    <property type="entry name" value="INSULIN-DEGRADING ENZYME-RELATED"/>
    <property type="match status" value="1"/>
</dbReference>
<feature type="domain" description="Peptidase M16 C-terminal" evidence="16">
    <location>
        <begin position="202"/>
        <end position="381"/>
    </location>
</feature>
<dbReference type="EC" id="3.4.24.55" evidence="4"/>
<evidence type="ECO:0000259" key="16">
    <source>
        <dbReference type="Pfam" id="PF05193"/>
    </source>
</evidence>
<dbReference type="KEGG" id="ppr:PBPRA0963"/>
<keyword evidence="6" id="KW-0645">Protease</keyword>
<evidence type="ECO:0000259" key="18">
    <source>
        <dbReference type="Pfam" id="PF22456"/>
    </source>
</evidence>